<sequence>MAGIAKIFEEATGDEYLAGLWKSRFVESLNWHVYDPKPSRSLDYRAPSWSWAAIDGAVTPHGPLSRTKLLVELVRATVVTKAPDRMSTILTAVAVLKARIIPAVFSRVDLDLATIQAPTGEFTVPVLPDTTDVTLIAGHQFAYLPLSYLSATTGRSDRYVTCLILERDTQSAGPQDRYRRLGSFSIGEEQGHDIEIICFSAEVKEIEII</sequence>
<reference evidence="1" key="1">
    <citation type="submission" date="2013-05" db="EMBL/GenBank/DDBJ databases">
        <title>Draft genome sequences of six wheat associated Fusarium spp. isolates.</title>
        <authorList>
            <person name="Moolhuijzen P.M."/>
            <person name="Manners J.M."/>
            <person name="Wilcox S."/>
            <person name="Bellgard M.I."/>
            <person name="Gardiner D.M."/>
        </authorList>
    </citation>
    <scope>NUCLEOTIDE SEQUENCE</scope>
    <source>
        <strain evidence="1">CS5907</strain>
    </source>
</reference>
<comment type="caution">
    <text evidence="1">The sequence shown here is derived from an EMBL/GenBank/DDBJ whole genome shotgun (WGS) entry which is preliminary data.</text>
</comment>
<proteinExistence type="predicted"/>
<accession>A0A090N561</accession>
<evidence type="ECO:0000313" key="1">
    <source>
        <dbReference type="EMBL" id="CEG03971.1"/>
    </source>
</evidence>
<name>A0A090N561_9HYPO</name>
<gene>
    <name evidence="1" type="ORF">BN851_0148510</name>
</gene>
<dbReference type="AlphaFoldDB" id="A0A090N561"/>
<dbReference type="EMBL" id="CBMG010003621">
    <property type="protein sequence ID" value="CEG03971.1"/>
    <property type="molecule type" value="Genomic_DNA"/>
</dbReference>
<dbReference type="PANTHER" id="PTHR33112">
    <property type="entry name" value="DOMAIN PROTEIN, PUTATIVE-RELATED"/>
    <property type="match status" value="1"/>
</dbReference>
<organism evidence="1">
    <name type="scientific">Fusarium acuminatum CS5907</name>
    <dbReference type="NCBI Taxonomy" id="1318461"/>
    <lineage>
        <taxon>Eukaryota</taxon>
        <taxon>Fungi</taxon>
        <taxon>Dikarya</taxon>
        <taxon>Ascomycota</taxon>
        <taxon>Pezizomycotina</taxon>
        <taxon>Sordariomycetes</taxon>
        <taxon>Hypocreomycetidae</taxon>
        <taxon>Hypocreales</taxon>
        <taxon>Nectriaceae</taxon>
        <taxon>Fusarium</taxon>
        <taxon>Fusarium tricinctum species complex</taxon>
    </lineage>
</organism>
<dbReference type="PANTHER" id="PTHR33112:SF16">
    <property type="entry name" value="HETEROKARYON INCOMPATIBILITY DOMAIN-CONTAINING PROTEIN"/>
    <property type="match status" value="1"/>
</dbReference>
<protein>
    <submittedName>
        <fullName evidence="1">WGS project CBMG000000000 data, contig CS5907-c003649</fullName>
    </submittedName>
</protein>